<dbReference type="Proteomes" id="UP001172155">
    <property type="component" value="Unassembled WGS sequence"/>
</dbReference>
<evidence type="ECO:0000256" key="4">
    <source>
        <dbReference type="SAM" id="MobiDB-lite"/>
    </source>
</evidence>
<feature type="compositionally biased region" description="Acidic residues" evidence="4">
    <location>
        <begin position="396"/>
        <end position="407"/>
    </location>
</feature>
<evidence type="ECO:0000313" key="6">
    <source>
        <dbReference type="EMBL" id="KAK0741190.1"/>
    </source>
</evidence>
<dbReference type="Pfam" id="PF00250">
    <property type="entry name" value="Forkhead"/>
    <property type="match status" value="1"/>
</dbReference>
<feature type="compositionally biased region" description="Low complexity" evidence="4">
    <location>
        <begin position="1052"/>
        <end position="1061"/>
    </location>
</feature>
<comment type="subcellular location">
    <subcellularLocation>
        <location evidence="3">Nucleus</location>
    </subcellularLocation>
</comment>
<feature type="compositionally biased region" description="Basic residues" evidence="4">
    <location>
        <begin position="528"/>
        <end position="537"/>
    </location>
</feature>
<dbReference type="GO" id="GO:0005634">
    <property type="term" value="C:nucleus"/>
    <property type="evidence" value="ECO:0007669"/>
    <property type="project" value="UniProtKB-SubCell"/>
</dbReference>
<feature type="region of interest" description="Disordered" evidence="4">
    <location>
        <begin position="67"/>
        <end position="86"/>
    </location>
</feature>
<feature type="domain" description="Fork-head" evidence="5">
    <location>
        <begin position="599"/>
        <end position="673"/>
    </location>
</feature>
<dbReference type="SUPFAM" id="SSF46785">
    <property type="entry name" value="Winged helix' DNA-binding domain"/>
    <property type="match status" value="1"/>
</dbReference>
<dbReference type="InterPro" id="IPR036390">
    <property type="entry name" value="WH_DNA-bd_sf"/>
</dbReference>
<feature type="compositionally biased region" description="Polar residues" evidence="4">
    <location>
        <begin position="152"/>
        <end position="163"/>
    </location>
</feature>
<dbReference type="GO" id="GO:0060962">
    <property type="term" value="P:regulation of ribosomal protein gene transcription by RNA polymerase II"/>
    <property type="evidence" value="ECO:0007669"/>
    <property type="project" value="InterPro"/>
</dbReference>
<keyword evidence="7" id="KW-1185">Reference proteome</keyword>
<feature type="compositionally biased region" description="Acidic residues" evidence="4">
    <location>
        <begin position="448"/>
        <end position="461"/>
    </location>
</feature>
<evidence type="ECO:0000256" key="2">
    <source>
        <dbReference type="ARBA" id="ARBA00023242"/>
    </source>
</evidence>
<feature type="DNA-binding region" description="Fork-head" evidence="3">
    <location>
        <begin position="599"/>
        <end position="673"/>
    </location>
</feature>
<feature type="compositionally biased region" description="Low complexity" evidence="4">
    <location>
        <begin position="715"/>
        <end position="730"/>
    </location>
</feature>
<sequence>MADLQQLPSTGYFPEPLDAFTSPLRDNTYAAWSSRANGNVYEPAMYMALANLSNGTRPMTTVHPSLISSSSHGNMAGASLPSEDPDRSLESFARIEFADSVFQMTTYAVIIGRDQNALSAAKRDKRRADEHQLRVNEARAKGLPDPPAPSFGTLNKFSKSYVSNEGGMLGPESDGDGDSQDRRLGKRKKRALSGSGEQPAALDEQDRRPGRRRKRALSDSAGLPLLDEPDADDTAAQDDPNVISERQYVSHTPGAVAVNVAALRPSPYEVPFIGIHSPHPNVIAGTKGISRQHLKIQFSSERGVFEAIPLHKNGFFVGDTFYKDEKVVLRSGDMIQIKDVTFNIIINGVPRGKTGAEEYVEESEPETTQGRASEGPKAMSLAFESSHQGRGSTSAEAEDVPVEDQSEPEPATHLPKPGVPKAHTPSDASSPEGDGMDLDQDASGVMETIEDDGDEDAEGEENATPIKPDVGLAEVLGIQDVPLRKRGPGRPPKNGIMSKREERLRRKAAQELAKQNMPQPPPGEPPIKRKVGRPRKHPLPDDAGGDRPEKRRYKPRKKNGEEGGESEGERIHKEKRREKPKTPPLELDRNNYTEEQLQKPNKNYGVLIDEVLTAALPDGLTLKQIYKRIQMKYPFYYFTVDTKGWESSVRHNLIGNVAFQKNEETHLWCRVPGIDIDAGKKRKAPSPDNAGNLQNFNQQYATPASYGAVPNYHQSAGAPPAGYPSGPTTGVAGQPRQQHPGAAPTGVPLQPPRQPYPNQGQVPAATQAPAYQQAAAGRPPHGVSPGTSFSAPYAPANAPIAMAAQPGATPHSMARQYAQPSNGSAVPNGIPPAHRTHTAPAAPAAQPVARPPQQPAAPMHAPLKPAVAPELVKHVVKFKATARESLVKLSPTPDAIAAAAVHRALGLTTRALEPSDESLAKIIMGVFETSRKHLTEREGVRAELTVLHPDLLQTLLAFKDRIIQTIEKTVGPIKGEQLILSAVDRALGFSDRSNMAGTPDQMNEINRAEDVLIPAISNMVVEHQSTSASNYRSTAPGPAAVATQRPLPPTSAAPSSSTTPAAMYRSAAAPAAAARPAVAYPPRPSVQTANAHVAHTPAAPPAAPPAAYKAPQPTPSTNPAASQPHVASVSSAAAKCASAPATPALSTSAPSAVPRASAPPSVPAAPSVYTPQTSFTPPAAKAALSNPAAPSSRPMPPTATAPANTARAPPTTMAPAAPMSAATLPAAAAPPPPMMASVPSPAVTAPALAPAPSTIAHTLTSAASPPLPRAAPLPVTTPSLPAVTTAP</sequence>
<feature type="compositionally biased region" description="Low complexity" evidence="4">
    <location>
        <begin position="1142"/>
        <end position="1168"/>
    </location>
</feature>
<dbReference type="EMBL" id="JAUKUD010000006">
    <property type="protein sequence ID" value="KAK0741190.1"/>
    <property type="molecule type" value="Genomic_DNA"/>
</dbReference>
<comment type="caution">
    <text evidence="6">The sequence shown here is derived from an EMBL/GenBank/DDBJ whole genome shotgun (WGS) entry which is preliminary data.</text>
</comment>
<keyword evidence="1 3" id="KW-0238">DNA-binding</keyword>
<dbReference type="Gene3D" id="2.60.200.20">
    <property type="match status" value="1"/>
</dbReference>
<dbReference type="PRINTS" id="PR00053">
    <property type="entry name" value="FORKHEAD"/>
</dbReference>
<dbReference type="PANTHER" id="PTHR21712:SF29">
    <property type="entry name" value="PRE-RRNA-PROCESSING PROTEIN FHL1"/>
    <property type="match status" value="1"/>
</dbReference>
<dbReference type="SMART" id="SM00339">
    <property type="entry name" value="FH"/>
    <property type="match status" value="1"/>
</dbReference>
<feature type="compositionally biased region" description="Low complexity" evidence="4">
    <location>
        <begin position="1177"/>
        <end position="1192"/>
    </location>
</feature>
<keyword evidence="2 3" id="KW-0539">Nucleus</keyword>
<dbReference type="InterPro" id="IPR001766">
    <property type="entry name" value="Fork_head_dom"/>
</dbReference>
<dbReference type="GO" id="GO:0043565">
    <property type="term" value="F:sequence-specific DNA binding"/>
    <property type="evidence" value="ECO:0007669"/>
    <property type="project" value="InterPro"/>
</dbReference>
<feature type="region of interest" description="Disordered" evidence="4">
    <location>
        <begin position="137"/>
        <end position="238"/>
    </location>
</feature>
<feature type="compositionally biased region" description="Low complexity" evidence="4">
    <location>
        <begin position="761"/>
        <end position="780"/>
    </location>
</feature>
<feature type="compositionally biased region" description="Low complexity" evidence="4">
    <location>
        <begin position="1200"/>
        <end position="1217"/>
    </location>
</feature>
<dbReference type="InterPro" id="IPR000253">
    <property type="entry name" value="FHA_dom"/>
</dbReference>
<protein>
    <recommendedName>
        <fullName evidence="5">Fork-head domain-containing protein</fullName>
    </recommendedName>
</protein>
<evidence type="ECO:0000256" key="1">
    <source>
        <dbReference type="ARBA" id="ARBA00023125"/>
    </source>
</evidence>
<name>A0AA40EKU8_9PEZI</name>
<feature type="compositionally biased region" description="Polar residues" evidence="4">
    <location>
        <begin position="383"/>
        <end position="395"/>
    </location>
</feature>
<feature type="region of interest" description="Disordered" evidence="4">
    <location>
        <begin position="1262"/>
        <end position="1287"/>
    </location>
</feature>
<dbReference type="InterPro" id="IPR036388">
    <property type="entry name" value="WH-like_DNA-bd_sf"/>
</dbReference>
<dbReference type="PANTHER" id="PTHR21712">
    <property type="entry name" value="PRE-RRNA-PROCESSING PROTEIN FHL1"/>
    <property type="match status" value="1"/>
</dbReference>
<dbReference type="GO" id="GO:0003700">
    <property type="term" value="F:DNA-binding transcription factor activity"/>
    <property type="evidence" value="ECO:0007669"/>
    <property type="project" value="InterPro"/>
</dbReference>
<feature type="compositionally biased region" description="Basic and acidic residues" evidence="4">
    <location>
        <begin position="538"/>
        <end position="549"/>
    </location>
</feature>
<feature type="region of interest" description="Disordered" evidence="4">
    <location>
        <begin position="1027"/>
        <end position="1061"/>
    </location>
</feature>
<feature type="region of interest" description="Disordered" evidence="4">
    <location>
        <begin position="707"/>
        <end position="790"/>
    </location>
</feature>
<feature type="compositionally biased region" description="Low complexity" evidence="4">
    <location>
        <begin position="1085"/>
        <end position="1097"/>
    </location>
</feature>
<evidence type="ECO:0000256" key="3">
    <source>
        <dbReference type="PROSITE-ProRule" id="PRU00089"/>
    </source>
</evidence>
<dbReference type="PROSITE" id="PS50039">
    <property type="entry name" value="FORK_HEAD_3"/>
    <property type="match status" value="1"/>
</dbReference>
<feature type="region of interest" description="Disordered" evidence="4">
    <location>
        <begin position="1083"/>
        <end position="1126"/>
    </location>
</feature>
<feature type="region of interest" description="Disordered" evidence="4">
    <location>
        <begin position="806"/>
        <end position="860"/>
    </location>
</feature>
<reference evidence="6" key="1">
    <citation type="submission" date="2023-06" db="EMBL/GenBank/DDBJ databases">
        <title>Genome-scale phylogeny and comparative genomics of the fungal order Sordariales.</title>
        <authorList>
            <consortium name="Lawrence Berkeley National Laboratory"/>
            <person name="Hensen N."/>
            <person name="Bonometti L."/>
            <person name="Westerberg I."/>
            <person name="Brannstrom I.O."/>
            <person name="Guillou S."/>
            <person name="Cros-Aarteil S."/>
            <person name="Calhoun S."/>
            <person name="Haridas S."/>
            <person name="Kuo A."/>
            <person name="Mondo S."/>
            <person name="Pangilinan J."/>
            <person name="Riley R."/>
            <person name="LaButti K."/>
            <person name="Andreopoulos B."/>
            <person name="Lipzen A."/>
            <person name="Chen C."/>
            <person name="Yanf M."/>
            <person name="Daum C."/>
            <person name="Ng V."/>
            <person name="Clum A."/>
            <person name="Steindorff A."/>
            <person name="Ohm R."/>
            <person name="Martin F."/>
            <person name="Silar P."/>
            <person name="Natvig D."/>
            <person name="Lalanne C."/>
            <person name="Gautier V."/>
            <person name="Ament-velasquez S.L."/>
            <person name="Kruys A."/>
            <person name="Hutchinson M.I."/>
            <person name="Powell A.J."/>
            <person name="Barry K."/>
            <person name="Miller A.N."/>
            <person name="Grigoriev I.V."/>
            <person name="Debuchy R."/>
            <person name="Gladieux P."/>
            <person name="Thoren M.H."/>
            <person name="Johannesson H."/>
        </authorList>
    </citation>
    <scope>NUCLEOTIDE SEQUENCE</scope>
    <source>
        <strain evidence="6">SMH3187-1</strain>
    </source>
</reference>
<dbReference type="Gene3D" id="1.10.10.10">
    <property type="entry name" value="Winged helix-like DNA-binding domain superfamily/Winged helix DNA-binding domain"/>
    <property type="match status" value="1"/>
</dbReference>
<accession>A0AA40EKU8</accession>
<feature type="compositionally biased region" description="Acidic residues" evidence="4">
    <location>
        <begin position="227"/>
        <end position="236"/>
    </location>
</feature>
<feature type="region of interest" description="Disordered" evidence="4">
    <location>
        <begin position="356"/>
        <end position="592"/>
    </location>
</feature>
<dbReference type="SUPFAM" id="SSF49879">
    <property type="entry name" value="SMAD/FHA domain"/>
    <property type="match status" value="1"/>
</dbReference>
<organism evidence="6 7">
    <name type="scientific">Schizothecium vesticola</name>
    <dbReference type="NCBI Taxonomy" id="314040"/>
    <lineage>
        <taxon>Eukaryota</taxon>
        <taxon>Fungi</taxon>
        <taxon>Dikarya</taxon>
        <taxon>Ascomycota</taxon>
        <taxon>Pezizomycotina</taxon>
        <taxon>Sordariomycetes</taxon>
        <taxon>Sordariomycetidae</taxon>
        <taxon>Sordariales</taxon>
        <taxon>Schizotheciaceae</taxon>
        <taxon>Schizothecium</taxon>
    </lineage>
</organism>
<proteinExistence type="predicted"/>
<gene>
    <name evidence="6" type="ORF">B0T18DRAFT_419644</name>
</gene>
<evidence type="ECO:0000313" key="7">
    <source>
        <dbReference type="Proteomes" id="UP001172155"/>
    </source>
</evidence>
<evidence type="ECO:0000259" key="5">
    <source>
        <dbReference type="PROSITE" id="PS50039"/>
    </source>
</evidence>
<feature type="compositionally biased region" description="Low complexity" evidence="4">
    <location>
        <begin position="838"/>
        <end position="848"/>
    </location>
</feature>
<feature type="region of interest" description="Disordered" evidence="4">
    <location>
        <begin position="1142"/>
        <end position="1217"/>
    </location>
</feature>
<dbReference type="InterPro" id="IPR008984">
    <property type="entry name" value="SMAD_FHA_dom_sf"/>
</dbReference>
<dbReference type="Pfam" id="PF00498">
    <property type="entry name" value="FHA"/>
    <property type="match status" value="1"/>
</dbReference>
<dbReference type="InterPro" id="IPR045178">
    <property type="entry name" value="Fhl1/FHA1"/>
</dbReference>